<dbReference type="EC" id="3.2.1.55" evidence="4"/>
<dbReference type="AlphaFoldDB" id="A0A364KYT7"/>
<evidence type="ECO:0000256" key="1">
    <source>
        <dbReference type="ARBA" id="ARBA00001462"/>
    </source>
</evidence>
<feature type="chain" id="PRO_5016670888" description="non-reducing end alpha-L-arabinofuranosidase" evidence="8">
    <location>
        <begin position="16"/>
        <end position="640"/>
    </location>
</feature>
<dbReference type="STRING" id="1196081.A0A364KYT7"/>
<evidence type="ECO:0000256" key="3">
    <source>
        <dbReference type="ARBA" id="ARBA00007186"/>
    </source>
</evidence>
<evidence type="ECO:0000256" key="4">
    <source>
        <dbReference type="ARBA" id="ARBA00012670"/>
    </source>
</evidence>
<dbReference type="InterPro" id="IPR051563">
    <property type="entry name" value="Glycosyl_Hydrolase_51"/>
</dbReference>
<dbReference type="GO" id="GO:0046556">
    <property type="term" value="F:alpha-L-arabinofuranosidase activity"/>
    <property type="evidence" value="ECO:0007669"/>
    <property type="project" value="UniProtKB-EC"/>
</dbReference>
<dbReference type="GeneID" id="63793879"/>
<keyword evidence="11" id="KW-1185">Reference proteome</keyword>
<dbReference type="Pfam" id="PF06964">
    <property type="entry name" value="Alpha-L-AF_C"/>
    <property type="match status" value="1"/>
</dbReference>
<proteinExistence type="inferred from homology"/>
<evidence type="ECO:0000256" key="2">
    <source>
        <dbReference type="ARBA" id="ARBA00004834"/>
    </source>
</evidence>
<accession>A0A364KYT7</accession>
<dbReference type="GO" id="GO:0031222">
    <property type="term" value="P:arabinan catabolic process"/>
    <property type="evidence" value="ECO:0007669"/>
    <property type="project" value="UniProtKB-UniPathway"/>
</dbReference>
<evidence type="ECO:0000313" key="11">
    <source>
        <dbReference type="Proteomes" id="UP000249363"/>
    </source>
</evidence>
<dbReference type="Gene3D" id="3.20.20.80">
    <property type="entry name" value="Glycosidases"/>
    <property type="match status" value="1"/>
</dbReference>
<evidence type="ECO:0000256" key="5">
    <source>
        <dbReference type="ARBA" id="ARBA00022729"/>
    </source>
</evidence>
<gene>
    <name evidence="10" type="ORF">BHQ10_004663</name>
</gene>
<comment type="similarity">
    <text evidence="3">Belongs to the glycosyl hydrolase 51 family.</text>
</comment>
<dbReference type="SUPFAM" id="SSF51445">
    <property type="entry name" value="(Trans)glycosidases"/>
    <property type="match status" value="1"/>
</dbReference>
<dbReference type="InterPro" id="IPR010720">
    <property type="entry name" value="Alpha-L-AF_C"/>
</dbReference>
<keyword evidence="7" id="KW-0325">Glycoprotein</keyword>
<keyword evidence="6" id="KW-0378">Hydrolase</keyword>
<dbReference type="Pfam" id="PF22848">
    <property type="entry name" value="ASD1_dom"/>
    <property type="match status" value="1"/>
</dbReference>
<dbReference type="EMBL" id="MIKG01000008">
    <property type="protein sequence ID" value="RAO68651.1"/>
    <property type="molecule type" value="Genomic_DNA"/>
</dbReference>
<feature type="domain" description="Alpha-L-arabinofuranosidase C-terminal" evidence="9">
    <location>
        <begin position="453"/>
        <end position="622"/>
    </location>
</feature>
<dbReference type="PANTHER" id="PTHR31776">
    <property type="entry name" value="ALPHA-L-ARABINOFURANOSIDASE 1"/>
    <property type="match status" value="1"/>
</dbReference>
<feature type="signal peptide" evidence="8">
    <location>
        <begin position="1"/>
        <end position="15"/>
    </location>
</feature>
<evidence type="ECO:0000256" key="6">
    <source>
        <dbReference type="ARBA" id="ARBA00022801"/>
    </source>
</evidence>
<name>A0A364KYT7_TALAM</name>
<sequence length="640" mass="69462">MILASIFWFAASVAALTLDVASSGGNRSSSLLYGLLYEDIYHSGDGGLYGEMLRNRAFQGSSSNGAASLARNTDYWYPVGNVSLTIDTSSPSLSSSLPYQMRMDVAVGTTGTVGFYNEGFWGFNVDAAKRYIASFYMRGNYNGTVDCYFHSNTTDQVLGSSSMSIDQTSSEGWVQTFSTTFQPSTTGSDANNTFYFTFDGSKLAGQSVYFNILSLFKQTFDDRYNGVREDLAEAVENMNAKYIRLPGGNNMEGNGSPFEWKWNETIGSLVDRPGRPGTWGDIKTDGFGLLEMMKMSQDLGLEVILGIWTGLYLNGEIISEANLQPYVDSVMNELEFLLGDKSTTYGAQRAALGFPSPFRINWIEIGNEDYLNGGTSSYYSYRFMAFYNAIHAVYPSINLMSTINPNPVKSDGSSLDLHVYGNEDYFVSLFNTFDQASRKYPVFVNEYAATNTGSNNVGQVGAQTLGMSCAEAVFLLGCERNSDVIVGSAYGALIKSYNEAPDTVAVIKHTANEILYSISYYVQKLFAENMATETLPVTATNGSFGPVYWSATANSSSTILKLVNYDGMTGSSNAVQVNIEGSSKTTATLIILTAPNSTSVNNLPSLGGESSTITTTTLSGSSGSFFVSFSKPYEIVILVV</sequence>
<dbReference type="RefSeq" id="XP_040733167.1">
    <property type="nucleotide sequence ID" value="XM_040877053.1"/>
</dbReference>
<dbReference type="SMART" id="SM00813">
    <property type="entry name" value="Alpha-L-AF_C"/>
    <property type="match status" value="1"/>
</dbReference>
<evidence type="ECO:0000313" key="10">
    <source>
        <dbReference type="EMBL" id="RAO68651.1"/>
    </source>
</evidence>
<evidence type="ECO:0000256" key="8">
    <source>
        <dbReference type="SAM" id="SignalP"/>
    </source>
</evidence>
<dbReference type="GO" id="GO:0046373">
    <property type="term" value="P:L-arabinose metabolic process"/>
    <property type="evidence" value="ECO:0007669"/>
    <property type="project" value="InterPro"/>
</dbReference>
<comment type="caution">
    <text evidence="10">The sequence shown here is derived from an EMBL/GenBank/DDBJ whole genome shotgun (WGS) entry which is preliminary data.</text>
</comment>
<organism evidence="10 11">
    <name type="scientific">Talaromyces amestolkiae</name>
    <dbReference type="NCBI Taxonomy" id="1196081"/>
    <lineage>
        <taxon>Eukaryota</taxon>
        <taxon>Fungi</taxon>
        <taxon>Dikarya</taxon>
        <taxon>Ascomycota</taxon>
        <taxon>Pezizomycotina</taxon>
        <taxon>Eurotiomycetes</taxon>
        <taxon>Eurotiomycetidae</taxon>
        <taxon>Eurotiales</taxon>
        <taxon>Trichocomaceae</taxon>
        <taxon>Talaromyces</taxon>
        <taxon>Talaromyces sect. Talaromyces</taxon>
    </lineage>
</organism>
<dbReference type="UniPathway" id="UPA00667"/>
<dbReference type="InterPro" id="IPR017853">
    <property type="entry name" value="GH"/>
</dbReference>
<evidence type="ECO:0000256" key="7">
    <source>
        <dbReference type="ARBA" id="ARBA00023180"/>
    </source>
</evidence>
<dbReference type="Proteomes" id="UP000249363">
    <property type="component" value="Unassembled WGS sequence"/>
</dbReference>
<dbReference type="PANTHER" id="PTHR31776:SF0">
    <property type="entry name" value="ALPHA-L-ARABINOFURANOSIDASE 1"/>
    <property type="match status" value="1"/>
</dbReference>
<dbReference type="InterPro" id="IPR055235">
    <property type="entry name" value="ASD1_cat"/>
</dbReference>
<keyword evidence="5 8" id="KW-0732">Signal</keyword>
<evidence type="ECO:0000259" key="9">
    <source>
        <dbReference type="SMART" id="SM00813"/>
    </source>
</evidence>
<reference evidence="10 11" key="1">
    <citation type="journal article" date="2017" name="Biotechnol. Biofuels">
        <title>Differential beta-glucosidase expression as a function of carbon source availability in Talaromyces amestolkiae: a genomic and proteomic approach.</title>
        <authorList>
            <person name="de Eugenio L.I."/>
            <person name="Mendez-Liter J.A."/>
            <person name="Nieto-Dominguez M."/>
            <person name="Alonso L."/>
            <person name="Gil-Munoz J."/>
            <person name="Barriuso J."/>
            <person name="Prieto A."/>
            <person name="Martinez M.J."/>
        </authorList>
    </citation>
    <scope>NUCLEOTIDE SEQUENCE [LARGE SCALE GENOMIC DNA]</scope>
    <source>
        <strain evidence="10 11">CIB</strain>
    </source>
</reference>
<protein>
    <recommendedName>
        <fullName evidence="4">non-reducing end alpha-L-arabinofuranosidase</fullName>
        <ecNumber evidence="4">3.2.1.55</ecNumber>
    </recommendedName>
</protein>
<dbReference type="OrthoDB" id="406864at2759"/>
<comment type="catalytic activity">
    <reaction evidence="1">
        <text>Hydrolysis of terminal non-reducing alpha-L-arabinofuranoside residues in alpha-L-arabinosides.</text>
        <dbReference type="EC" id="3.2.1.55"/>
    </reaction>
</comment>
<comment type="pathway">
    <text evidence="2">Glycan metabolism; L-arabinan degradation.</text>
</comment>